<dbReference type="Pfam" id="PF14691">
    <property type="entry name" value="Fer4_20"/>
    <property type="match status" value="1"/>
</dbReference>
<gene>
    <name evidence="2" type="ORF">METZ01_LOCUS213959</name>
</gene>
<sequence length="93" mass="10004">MATERPHNPDVLQSPEELLDDTGDIHFVPAPCQTGCPIGTDAPSYIALIWEDRLEEAFEAITATNPFSSSCARICAAPCETVCRRAESDGPIA</sequence>
<dbReference type="GO" id="GO:0051536">
    <property type="term" value="F:iron-sulfur cluster binding"/>
    <property type="evidence" value="ECO:0007669"/>
    <property type="project" value="InterPro"/>
</dbReference>
<feature type="domain" description="Dihydroprymidine dehydrogenase" evidence="1">
    <location>
        <begin position="30"/>
        <end position="92"/>
    </location>
</feature>
<protein>
    <recommendedName>
        <fullName evidence="1">Dihydroprymidine dehydrogenase domain-containing protein</fullName>
    </recommendedName>
</protein>
<proteinExistence type="predicted"/>
<evidence type="ECO:0000259" key="1">
    <source>
        <dbReference type="Pfam" id="PF14691"/>
    </source>
</evidence>
<dbReference type="SUPFAM" id="SSF46548">
    <property type="entry name" value="alpha-helical ferredoxin"/>
    <property type="match status" value="1"/>
</dbReference>
<feature type="non-terminal residue" evidence="2">
    <location>
        <position position="93"/>
    </location>
</feature>
<dbReference type="Gene3D" id="1.10.1060.10">
    <property type="entry name" value="Alpha-helical ferredoxin"/>
    <property type="match status" value="1"/>
</dbReference>
<name>A0A382FEI9_9ZZZZ</name>
<reference evidence="2" key="1">
    <citation type="submission" date="2018-05" db="EMBL/GenBank/DDBJ databases">
        <authorList>
            <person name="Lanie J.A."/>
            <person name="Ng W.-L."/>
            <person name="Kazmierczak K.M."/>
            <person name="Andrzejewski T.M."/>
            <person name="Davidsen T.M."/>
            <person name="Wayne K.J."/>
            <person name="Tettelin H."/>
            <person name="Glass J.I."/>
            <person name="Rusch D."/>
            <person name="Podicherti R."/>
            <person name="Tsui H.-C.T."/>
            <person name="Winkler M.E."/>
        </authorList>
    </citation>
    <scope>NUCLEOTIDE SEQUENCE</scope>
</reference>
<accession>A0A382FEI9</accession>
<dbReference type="EMBL" id="UINC01049389">
    <property type="protein sequence ID" value="SVB61105.1"/>
    <property type="molecule type" value="Genomic_DNA"/>
</dbReference>
<dbReference type="InterPro" id="IPR028261">
    <property type="entry name" value="DPD_II"/>
</dbReference>
<evidence type="ECO:0000313" key="2">
    <source>
        <dbReference type="EMBL" id="SVB61105.1"/>
    </source>
</evidence>
<dbReference type="InterPro" id="IPR009051">
    <property type="entry name" value="Helical_ferredxn"/>
</dbReference>
<dbReference type="AlphaFoldDB" id="A0A382FEI9"/>
<organism evidence="2">
    <name type="scientific">marine metagenome</name>
    <dbReference type="NCBI Taxonomy" id="408172"/>
    <lineage>
        <taxon>unclassified sequences</taxon>
        <taxon>metagenomes</taxon>
        <taxon>ecological metagenomes</taxon>
    </lineage>
</organism>